<dbReference type="SUPFAM" id="SSF55920">
    <property type="entry name" value="Creatinase/aminopeptidase"/>
    <property type="match status" value="1"/>
</dbReference>
<dbReference type="InterPro" id="IPR000994">
    <property type="entry name" value="Pept_M24"/>
</dbReference>
<protein>
    <submittedName>
        <fullName evidence="2">Aminopeptidase P family protein</fullName>
    </submittedName>
</protein>
<accession>A0ABY5VRD7</accession>
<evidence type="ECO:0000313" key="2">
    <source>
        <dbReference type="EMBL" id="UWP79860.1"/>
    </source>
</evidence>
<dbReference type="Gene3D" id="3.90.230.10">
    <property type="entry name" value="Creatinase/methionine aminopeptidase superfamily"/>
    <property type="match status" value="1"/>
</dbReference>
<dbReference type="EMBL" id="CP073720">
    <property type="protein sequence ID" value="UWP79860.1"/>
    <property type="molecule type" value="Genomic_DNA"/>
</dbReference>
<keyword evidence="2" id="KW-0031">Aminopeptidase</keyword>
<gene>
    <name evidence="2" type="ORF">Dfulv_32470</name>
</gene>
<dbReference type="Proteomes" id="UP001059617">
    <property type="component" value="Chromosome"/>
</dbReference>
<keyword evidence="2" id="KW-0378">Hydrolase</keyword>
<dbReference type="RefSeq" id="WP_259857618.1">
    <property type="nucleotide sequence ID" value="NZ_BAAAST010000001.1"/>
</dbReference>
<feature type="domain" description="Peptidase M24" evidence="1">
    <location>
        <begin position="25"/>
        <end position="182"/>
    </location>
</feature>
<dbReference type="InterPro" id="IPR036005">
    <property type="entry name" value="Creatinase/aminopeptidase-like"/>
</dbReference>
<keyword evidence="2" id="KW-0645">Protease</keyword>
<organism evidence="2 3">
    <name type="scientific">Dactylosporangium fulvum</name>
    <dbReference type="NCBI Taxonomy" id="53359"/>
    <lineage>
        <taxon>Bacteria</taxon>
        <taxon>Bacillati</taxon>
        <taxon>Actinomycetota</taxon>
        <taxon>Actinomycetes</taxon>
        <taxon>Micromonosporales</taxon>
        <taxon>Micromonosporaceae</taxon>
        <taxon>Dactylosporangium</taxon>
    </lineage>
</organism>
<evidence type="ECO:0000313" key="3">
    <source>
        <dbReference type="Proteomes" id="UP001059617"/>
    </source>
</evidence>
<dbReference type="CDD" id="cd01066">
    <property type="entry name" value="APP_MetAP"/>
    <property type="match status" value="1"/>
</dbReference>
<reference evidence="2" key="2">
    <citation type="submission" date="2022-09" db="EMBL/GenBank/DDBJ databases">
        <title>Biosynthetic gene clusters of Dactylosporangioum fulvum.</title>
        <authorList>
            <person name="Caradec T."/>
        </authorList>
    </citation>
    <scope>NUCLEOTIDE SEQUENCE</scope>
    <source>
        <strain evidence="2">NRRL B-16292</strain>
    </source>
</reference>
<name>A0ABY5VRD7_9ACTN</name>
<dbReference type="PANTHER" id="PTHR46112">
    <property type="entry name" value="AMINOPEPTIDASE"/>
    <property type="match status" value="1"/>
</dbReference>
<sequence length="246" mass="27461">MTAGHQIGEREAERQARLLAAEVQATELFAEVQARGLVAPGRRDREVSDAIRDLAHDMFGVEKFWHKRIVRSGPHTMEPYGANPPDRVIEADDVVMCDFGPIFDGWEADFGRTFVLGDDPVKHRLRDDLATIFAAGQRHFLDHPGITGEQLFTHVLGLIADAGWKHAAAHAGHLIGEFPHDRIDDDKISLYITHGSDQPMRRPDSSGRACHWILEVHIVDRQRGIGGFYEQLLDLEHASGTADQQA</sequence>
<proteinExistence type="predicted"/>
<dbReference type="GO" id="GO:0004177">
    <property type="term" value="F:aminopeptidase activity"/>
    <property type="evidence" value="ECO:0007669"/>
    <property type="project" value="UniProtKB-KW"/>
</dbReference>
<reference evidence="2" key="1">
    <citation type="submission" date="2021-04" db="EMBL/GenBank/DDBJ databases">
        <authorList>
            <person name="Hartkoorn R.C."/>
            <person name="Beaudoing E."/>
            <person name="Hot D."/>
        </authorList>
    </citation>
    <scope>NUCLEOTIDE SEQUENCE</scope>
    <source>
        <strain evidence="2">NRRL B-16292</strain>
    </source>
</reference>
<dbReference type="PANTHER" id="PTHR46112:SF8">
    <property type="entry name" value="CYTOPLASMIC PEPTIDASE PEPQ-RELATED"/>
    <property type="match status" value="1"/>
</dbReference>
<keyword evidence="3" id="KW-1185">Reference proteome</keyword>
<dbReference type="InterPro" id="IPR050659">
    <property type="entry name" value="Peptidase_M24B"/>
</dbReference>
<dbReference type="Pfam" id="PF00557">
    <property type="entry name" value="Peptidase_M24"/>
    <property type="match status" value="1"/>
</dbReference>
<evidence type="ECO:0000259" key="1">
    <source>
        <dbReference type="Pfam" id="PF00557"/>
    </source>
</evidence>